<dbReference type="Pfam" id="PF00392">
    <property type="entry name" value="GntR"/>
    <property type="match status" value="1"/>
</dbReference>
<dbReference type="Proteomes" id="UP000634529">
    <property type="component" value="Unassembled WGS sequence"/>
</dbReference>
<evidence type="ECO:0000256" key="3">
    <source>
        <dbReference type="ARBA" id="ARBA00023125"/>
    </source>
</evidence>
<dbReference type="InterPro" id="IPR028082">
    <property type="entry name" value="Peripla_BP_I"/>
</dbReference>
<dbReference type="Gene3D" id="3.40.50.2300">
    <property type="match status" value="2"/>
</dbReference>
<dbReference type="PRINTS" id="PR00035">
    <property type="entry name" value="HTHGNTR"/>
</dbReference>
<evidence type="ECO:0000313" key="6">
    <source>
        <dbReference type="EMBL" id="MBD8498968.1"/>
    </source>
</evidence>
<dbReference type="Pfam" id="PF13377">
    <property type="entry name" value="Peripla_BP_3"/>
    <property type="match status" value="1"/>
</dbReference>
<evidence type="ECO:0000256" key="2">
    <source>
        <dbReference type="ARBA" id="ARBA00023015"/>
    </source>
</evidence>
<dbReference type="SUPFAM" id="SSF46785">
    <property type="entry name" value="Winged helix' DNA-binding domain"/>
    <property type="match status" value="1"/>
</dbReference>
<dbReference type="SUPFAM" id="SSF53822">
    <property type="entry name" value="Periplasmic binding protein-like I"/>
    <property type="match status" value="1"/>
</dbReference>
<dbReference type="InterPro" id="IPR036390">
    <property type="entry name" value="WH_DNA-bd_sf"/>
</dbReference>
<evidence type="ECO:0000256" key="1">
    <source>
        <dbReference type="ARBA" id="ARBA00022491"/>
    </source>
</evidence>
<keyword evidence="1" id="KW-0678">Repressor</keyword>
<dbReference type="EMBL" id="JACYTN010000007">
    <property type="protein sequence ID" value="MBD8498968.1"/>
    <property type="molecule type" value="Genomic_DNA"/>
</dbReference>
<keyword evidence="4" id="KW-0804">Transcription</keyword>
<evidence type="ECO:0000256" key="4">
    <source>
        <dbReference type="ARBA" id="ARBA00023163"/>
    </source>
</evidence>
<dbReference type="PANTHER" id="PTHR30146:SF95">
    <property type="entry name" value="RIBOSE OPERON REPRESSOR"/>
    <property type="match status" value="1"/>
</dbReference>
<keyword evidence="7" id="KW-1185">Reference proteome</keyword>
<dbReference type="PROSITE" id="PS50949">
    <property type="entry name" value="HTH_GNTR"/>
    <property type="match status" value="1"/>
</dbReference>
<keyword evidence="2" id="KW-0805">Transcription regulation</keyword>
<dbReference type="Gene3D" id="1.10.10.10">
    <property type="entry name" value="Winged helix-like DNA-binding domain superfamily/Winged helix DNA-binding domain"/>
    <property type="match status" value="1"/>
</dbReference>
<evidence type="ECO:0000259" key="5">
    <source>
        <dbReference type="PROSITE" id="PS50949"/>
    </source>
</evidence>
<comment type="caution">
    <text evidence="6">The sequence shown here is derived from an EMBL/GenBank/DDBJ whole genome shotgun (WGS) entry which is preliminary data.</text>
</comment>
<dbReference type="CDD" id="cd07377">
    <property type="entry name" value="WHTH_GntR"/>
    <property type="match status" value="1"/>
</dbReference>
<dbReference type="InterPro" id="IPR046335">
    <property type="entry name" value="LacI/GalR-like_sensor"/>
</dbReference>
<protein>
    <submittedName>
        <fullName evidence="6">GntR family transcriptional regulator</fullName>
    </submittedName>
</protein>
<dbReference type="SMART" id="SM00345">
    <property type="entry name" value="HTH_GNTR"/>
    <property type="match status" value="1"/>
</dbReference>
<name>A0ABR9AZ44_9BACL</name>
<dbReference type="CDD" id="cd06267">
    <property type="entry name" value="PBP1_LacI_sugar_binding-like"/>
    <property type="match status" value="1"/>
</dbReference>
<accession>A0ABR9AZ44</accession>
<dbReference type="InterPro" id="IPR036388">
    <property type="entry name" value="WH-like_DNA-bd_sf"/>
</dbReference>
<keyword evidence="3" id="KW-0238">DNA-binding</keyword>
<sequence length="402" mass="45640">MNYDSRSPLYMQVQQYIQRRIEQGELQTHDRIPTEKELMAQFEVSRITVVNALASLVKEGYIYRVPGRGSFVAEATPHLELSHSMNEPIGKSHSIYKHSTVTQSRLVGLVMPSLNDLFAMRLLTAIRETLQARGLTLMVAFSDGNKVEEERLIRQFVQLGAEGLLIFPVDKDTYNEEILSLKVNDFPFVLIDRYLPGVETDYVCSDNRLGAQMAVEHLFKLGHQRIVICTDAYRECVSVKDRIAGYMNAYEVNGHMIDPALIFTDFPMPSEQEAIESNLLAECMRNRAATAYVALSGRIGIQLLQLAKRLQLRVPEDISIVTFDNPASSTEHETFFDHIYQNEDEIGRRAASILIRRLERSDASAEESYTEPANKYEKVILAPQLIIKRSSGPLQTYVKFPS</sequence>
<evidence type="ECO:0000313" key="7">
    <source>
        <dbReference type="Proteomes" id="UP000634529"/>
    </source>
</evidence>
<gene>
    <name evidence="6" type="ORF">IFO66_11700</name>
</gene>
<dbReference type="PANTHER" id="PTHR30146">
    <property type="entry name" value="LACI-RELATED TRANSCRIPTIONAL REPRESSOR"/>
    <property type="match status" value="1"/>
</dbReference>
<organism evidence="6 7">
    <name type="scientific">Paenibacillus arenosi</name>
    <dbReference type="NCBI Taxonomy" id="2774142"/>
    <lineage>
        <taxon>Bacteria</taxon>
        <taxon>Bacillati</taxon>
        <taxon>Bacillota</taxon>
        <taxon>Bacilli</taxon>
        <taxon>Bacillales</taxon>
        <taxon>Paenibacillaceae</taxon>
        <taxon>Paenibacillus</taxon>
    </lineage>
</organism>
<feature type="domain" description="HTH gntR-type" evidence="5">
    <location>
        <begin position="7"/>
        <end position="75"/>
    </location>
</feature>
<dbReference type="InterPro" id="IPR000524">
    <property type="entry name" value="Tscrpt_reg_HTH_GntR"/>
</dbReference>
<proteinExistence type="predicted"/>
<reference evidence="6 7" key="1">
    <citation type="submission" date="2020-09" db="EMBL/GenBank/DDBJ databases">
        <title>Paenibacillus sp. CAU 1523 isolated from sand of Haeundae Beach.</title>
        <authorList>
            <person name="Kim W."/>
        </authorList>
    </citation>
    <scope>NUCLEOTIDE SEQUENCE [LARGE SCALE GENOMIC DNA]</scope>
    <source>
        <strain evidence="6 7">CAU 1523</strain>
    </source>
</reference>